<evidence type="ECO:0000256" key="2">
    <source>
        <dbReference type="ARBA" id="ARBA00023239"/>
    </source>
</evidence>
<feature type="region of interest" description="Disordered" evidence="3">
    <location>
        <begin position="298"/>
        <end position="330"/>
    </location>
</feature>
<dbReference type="PANTHER" id="PTHR12192">
    <property type="entry name" value="CATION TRANSPORT PROTEIN CHAC-RELATED"/>
    <property type="match status" value="1"/>
</dbReference>
<protein>
    <recommendedName>
        <fullName evidence="1">glutathione-specific gamma-glutamylcyclotransferase</fullName>
        <ecNumber evidence="1">4.3.2.7</ecNumber>
    </recommendedName>
</protein>
<dbReference type="PANTHER" id="PTHR12192:SF2">
    <property type="entry name" value="GLUTATHIONE-SPECIFIC GAMMA-GLUTAMYLCYCLOTRANSFERASE 2"/>
    <property type="match status" value="1"/>
</dbReference>
<name>A0A8H6PE69_9EURO</name>
<dbReference type="Pfam" id="PF04752">
    <property type="entry name" value="ChaC"/>
    <property type="match status" value="2"/>
</dbReference>
<evidence type="ECO:0000313" key="4">
    <source>
        <dbReference type="EMBL" id="KAF7128448.1"/>
    </source>
</evidence>
<dbReference type="GO" id="GO:0006751">
    <property type="term" value="P:glutathione catabolic process"/>
    <property type="evidence" value="ECO:0007669"/>
    <property type="project" value="InterPro"/>
</dbReference>
<gene>
    <name evidence="4" type="ORF">CNMCM5793_003178</name>
</gene>
<dbReference type="InterPro" id="IPR006840">
    <property type="entry name" value="ChaC"/>
</dbReference>
<evidence type="ECO:0000313" key="5">
    <source>
        <dbReference type="Proteomes" id="UP000630445"/>
    </source>
</evidence>
<dbReference type="AlphaFoldDB" id="A0A8H6PE69"/>
<comment type="caution">
    <text evidence="4">The sequence shown here is derived from an EMBL/GenBank/DDBJ whole genome shotgun (WGS) entry which is preliminary data.</text>
</comment>
<organism evidence="4 5">
    <name type="scientific">Aspergillus hiratsukae</name>
    <dbReference type="NCBI Taxonomy" id="1194566"/>
    <lineage>
        <taxon>Eukaryota</taxon>
        <taxon>Fungi</taxon>
        <taxon>Dikarya</taxon>
        <taxon>Ascomycota</taxon>
        <taxon>Pezizomycotina</taxon>
        <taxon>Eurotiomycetes</taxon>
        <taxon>Eurotiomycetidae</taxon>
        <taxon>Eurotiales</taxon>
        <taxon>Aspergillaceae</taxon>
        <taxon>Aspergillus</taxon>
        <taxon>Aspergillus subgen. Fumigati</taxon>
    </lineage>
</organism>
<keyword evidence="5" id="KW-1185">Reference proteome</keyword>
<dbReference type="GO" id="GO:0005737">
    <property type="term" value="C:cytoplasm"/>
    <property type="evidence" value="ECO:0007669"/>
    <property type="project" value="TreeGrafter"/>
</dbReference>
<dbReference type="Proteomes" id="UP000630445">
    <property type="component" value="Unassembled WGS sequence"/>
</dbReference>
<accession>A0A8H6PE69</accession>
<feature type="compositionally biased region" description="Basic and acidic residues" evidence="3">
    <location>
        <begin position="306"/>
        <end position="315"/>
    </location>
</feature>
<sequence>MITPETTQSQPAGRTWRNYFPDGDLWVFGYGSLIWKPPPHYGVYHLSNHALALHLILVQTNESQAISMAMSDASGRPGTHSQNSDIAKIPLINRSTDHRGTPEAPGRVVTVIERGFWETLDDPVSFFLTTYATKPLTEQHAHLESSTARVWGAAYHIPASHAEEVHDYLDDREIDGYTAHYTPFHPISAVSASTVSKAPETEAVRQTQSPASPTQARSAPIICMVYIGQPTNPQFLRDPARREPQDVAEVISRGRGQSGKNTEYLYLLEKALEGLGLGSADMHVTDLVRRVKAIESTEEATAEEAAAERDVKESLEASWAEAHGHASKLE</sequence>
<evidence type="ECO:0000256" key="1">
    <source>
        <dbReference type="ARBA" id="ARBA00012344"/>
    </source>
</evidence>
<dbReference type="GO" id="GO:0061928">
    <property type="term" value="F:glutathione specific gamma-glutamylcyclotransferase activity"/>
    <property type="evidence" value="ECO:0007669"/>
    <property type="project" value="UniProtKB-EC"/>
</dbReference>
<reference evidence="4" key="1">
    <citation type="submission" date="2020-06" db="EMBL/GenBank/DDBJ databases">
        <title>Draft genome sequences of strains closely related to Aspergillus parafelis and Aspergillus hiratsukae.</title>
        <authorList>
            <person name="Dos Santos R.A.C."/>
            <person name="Rivero-Menendez O."/>
            <person name="Steenwyk J.L."/>
            <person name="Mead M.E."/>
            <person name="Goldman G.H."/>
            <person name="Alastruey-Izquierdo A."/>
            <person name="Rokas A."/>
        </authorList>
    </citation>
    <scope>NUCLEOTIDE SEQUENCE</scope>
    <source>
        <strain evidence="4">CNM-CM5793</strain>
    </source>
</reference>
<dbReference type="OrthoDB" id="1933483at2759"/>
<keyword evidence="2" id="KW-0456">Lyase</keyword>
<evidence type="ECO:0000256" key="3">
    <source>
        <dbReference type="SAM" id="MobiDB-lite"/>
    </source>
</evidence>
<proteinExistence type="predicted"/>
<dbReference type="EMBL" id="JACBAD010001924">
    <property type="protein sequence ID" value="KAF7128448.1"/>
    <property type="molecule type" value="Genomic_DNA"/>
</dbReference>
<dbReference type="EC" id="4.3.2.7" evidence="1"/>